<gene>
    <name evidence="2" type="ORF">FB467_2535</name>
</gene>
<reference evidence="2 3" key="1">
    <citation type="submission" date="2019-06" db="EMBL/GenBank/DDBJ databases">
        <title>Sequencing the genomes of 1000 actinobacteria strains.</title>
        <authorList>
            <person name="Klenk H.-P."/>
        </authorList>
    </citation>
    <scope>NUCLEOTIDE SEQUENCE [LARGE SCALE GENOMIC DNA]</scope>
    <source>
        <strain evidence="2 3">DSM 12335</strain>
    </source>
</reference>
<dbReference type="PROSITE" id="PS51747">
    <property type="entry name" value="CYT_DCMP_DEAMINASES_2"/>
    <property type="match status" value="1"/>
</dbReference>
<dbReference type="OrthoDB" id="9802676at2"/>
<dbReference type="Pfam" id="PF00383">
    <property type="entry name" value="dCMP_cyt_deam_1"/>
    <property type="match status" value="1"/>
</dbReference>
<dbReference type="InterPro" id="IPR002125">
    <property type="entry name" value="CMP_dCMP_dom"/>
</dbReference>
<sequence>MTTDEYLARAIELSRSFEDEPGLTPFGAVVVLDGEIIGEGISSVGALVDPTAHAEVLAIRQACRTIGNHLLEGATLYSSAYPCPLCLMACYWSQVATVWYAAELEDSAPAGFEDTEFYRQLTLPPAQRSLPVRGVGGTVRATAAGAIADWHAAWQREAGEGS</sequence>
<accession>A0A542YTH5</accession>
<organism evidence="2 3">
    <name type="scientific">Ornithinicoccus hortensis</name>
    <dbReference type="NCBI Taxonomy" id="82346"/>
    <lineage>
        <taxon>Bacteria</taxon>
        <taxon>Bacillati</taxon>
        <taxon>Actinomycetota</taxon>
        <taxon>Actinomycetes</taxon>
        <taxon>Micrococcales</taxon>
        <taxon>Intrasporangiaceae</taxon>
        <taxon>Ornithinicoccus</taxon>
    </lineage>
</organism>
<protein>
    <submittedName>
        <fullName evidence="2">tRNA(Arg) A34 adenosine deaminase TadA</fullName>
    </submittedName>
</protein>
<dbReference type="GO" id="GO:0006152">
    <property type="term" value="P:purine nucleoside catabolic process"/>
    <property type="evidence" value="ECO:0007669"/>
    <property type="project" value="TreeGrafter"/>
</dbReference>
<dbReference type="CDD" id="cd01285">
    <property type="entry name" value="nucleoside_deaminase"/>
    <property type="match status" value="1"/>
</dbReference>
<dbReference type="AlphaFoldDB" id="A0A542YTH5"/>
<comment type="caution">
    <text evidence="2">The sequence shown here is derived from an EMBL/GenBank/DDBJ whole genome shotgun (WGS) entry which is preliminary data.</text>
</comment>
<dbReference type="Gene3D" id="3.40.140.10">
    <property type="entry name" value="Cytidine Deaminase, domain 2"/>
    <property type="match status" value="1"/>
</dbReference>
<evidence type="ECO:0000259" key="1">
    <source>
        <dbReference type="PROSITE" id="PS51747"/>
    </source>
</evidence>
<keyword evidence="3" id="KW-1185">Reference proteome</keyword>
<evidence type="ECO:0000313" key="3">
    <source>
        <dbReference type="Proteomes" id="UP000319516"/>
    </source>
</evidence>
<proteinExistence type="predicted"/>
<feature type="domain" description="CMP/dCMP-type deaminase" evidence="1">
    <location>
        <begin position="1"/>
        <end position="115"/>
    </location>
</feature>
<dbReference type="RefSeq" id="WP_141785397.1">
    <property type="nucleotide sequence ID" value="NZ_BAAAIK010000010.1"/>
</dbReference>
<name>A0A542YTH5_9MICO</name>
<dbReference type="PANTHER" id="PTHR11079:SF161">
    <property type="entry name" value="CMP_DCMP-TYPE DEAMINASE DOMAIN-CONTAINING PROTEIN"/>
    <property type="match status" value="1"/>
</dbReference>
<dbReference type="InterPro" id="IPR016193">
    <property type="entry name" value="Cytidine_deaminase-like"/>
</dbReference>
<dbReference type="Proteomes" id="UP000319516">
    <property type="component" value="Unassembled WGS sequence"/>
</dbReference>
<evidence type="ECO:0000313" key="2">
    <source>
        <dbReference type="EMBL" id="TQL51389.1"/>
    </source>
</evidence>
<dbReference type="PANTHER" id="PTHR11079">
    <property type="entry name" value="CYTOSINE DEAMINASE FAMILY MEMBER"/>
    <property type="match status" value="1"/>
</dbReference>
<dbReference type="GO" id="GO:0047974">
    <property type="term" value="F:guanosine deaminase activity"/>
    <property type="evidence" value="ECO:0007669"/>
    <property type="project" value="TreeGrafter"/>
</dbReference>
<dbReference type="EMBL" id="VFOP01000001">
    <property type="protein sequence ID" value="TQL51389.1"/>
    <property type="molecule type" value="Genomic_DNA"/>
</dbReference>
<dbReference type="SUPFAM" id="SSF53927">
    <property type="entry name" value="Cytidine deaminase-like"/>
    <property type="match status" value="1"/>
</dbReference>